<reference evidence="1 2" key="1">
    <citation type="submission" date="2020-04" db="EMBL/GenBank/DDBJ databases">
        <title>Bacillus sp. UniB3 isolated from commercial digestive syrup.</title>
        <authorList>
            <person name="Thorat V."/>
            <person name="Kirdat K."/>
            <person name="Tiwarekar B."/>
            <person name="Yadav A."/>
        </authorList>
    </citation>
    <scope>NUCLEOTIDE SEQUENCE [LARGE SCALE GENOMIC DNA]</scope>
    <source>
        <strain evidence="1 2">UniB3</strain>
    </source>
</reference>
<evidence type="ECO:0000313" key="2">
    <source>
        <dbReference type="Proteomes" id="UP000588491"/>
    </source>
</evidence>
<keyword evidence="2" id="KW-1185">Reference proteome</keyword>
<comment type="caution">
    <text evidence="1">The sequence shown here is derived from an EMBL/GenBank/DDBJ whole genome shotgun (WGS) entry which is preliminary data.</text>
</comment>
<organism evidence="1 2">
    <name type="scientific">Niallia alba</name>
    <dbReference type="NCBI Taxonomy" id="2729105"/>
    <lineage>
        <taxon>Bacteria</taxon>
        <taxon>Bacillati</taxon>
        <taxon>Bacillota</taxon>
        <taxon>Bacilli</taxon>
        <taxon>Bacillales</taxon>
        <taxon>Bacillaceae</taxon>
        <taxon>Niallia</taxon>
    </lineage>
</organism>
<dbReference type="RefSeq" id="WP_169188217.1">
    <property type="nucleotide sequence ID" value="NZ_JABBPK010000001.1"/>
</dbReference>
<name>A0A7Y0K7H3_9BACI</name>
<gene>
    <name evidence="1" type="ORF">HHU08_07995</name>
</gene>
<sequence>MANIVIYYNSNKGENTQQAVEQVNNIIHQLEKHHVISGVYIDNFDQSIELMDLLNSPLKRLDYIYINKPIKNEFDKELIYQLSKTEHFKLRYFNEI</sequence>
<dbReference type="EMBL" id="JABBPK010000001">
    <property type="protein sequence ID" value="NMO76933.1"/>
    <property type="molecule type" value="Genomic_DNA"/>
</dbReference>
<dbReference type="AlphaFoldDB" id="A0A7Y0K7H3"/>
<dbReference type="Proteomes" id="UP000588491">
    <property type="component" value="Unassembled WGS sequence"/>
</dbReference>
<protein>
    <submittedName>
        <fullName evidence="1">Uncharacterized protein</fullName>
    </submittedName>
</protein>
<proteinExistence type="predicted"/>
<accession>A0A7Y0K7H3</accession>
<evidence type="ECO:0000313" key="1">
    <source>
        <dbReference type="EMBL" id="NMO76933.1"/>
    </source>
</evidence>